<keyword evidence="2" id="KW-0812">Transmembrane</keyword>
<dbReference type="PROSITE" id="PS51318">
    <property type="entry name" value="TAT"/>
    <property type="match status" value="1"/>
</dbReference>
<dbReference type="AlphaFoldDB" id="A0A8U0IFT5"/>
<organism evidence="3 4">
    <name type="scientific">Halorussus gelatinilyticus</name>
    <dbReference type="NCBI Taxonomy" id="2937524"/>
    <lineage>
        <taxon>Archaea</taxon>
        <taxon>Methanobacteriati</taxon>
        <taxon>Methanobacteriota</taxon>
        <taxon>Stenosarchaea group</taxon>
        <taxon>Halobacteria</taxon>
        <taxon>Halobacteriales</taxon>
        <taxon>Haladaptataceae</taxon>
        <taxon>Halorussus</taxon>
    </lineage>
</organism>
<dbReference type="GeneID" id="72190922"/>
<gene>
    <name evidence="3" type="ORF">M0R88_13665</name>
</gene>
<dbReference type="Proteomes" id="UP000830434">
    <property type="component" value="Chromosome"/>
</dbReference>
<accession>A0A8U0IFT5</accession>
<keyword evidence="4" id="KW-1185">Reference proteome</keyword>
<evidence type="ECO:0000256" key="2">
    <source>
        <dbReference type="SAM" id="Phobius"/>
    </source>
</evidence>
<keyword evidence="2" id="KW-1133">Transmembrane helix</keyword>
<feature type="region of interest" description="Disordered" evidence="1">
    <location>
        <begin position="250"/>
        <end position="285"/>
    </location>
</feature>
<name>A0A8U0IFT5_9EURY</name>
<sequence length="300" mass="31183">MAREKTARDCGTRAVNRRSFLGAAGAGIVGVFGVSVLAAGVADATDYRTITVPAGETRTFSVGSGQTFENALIDMTAEGASARIDASGDDWTVRNVAFAGNHPGGHYLFTPAVSTGGTARVENLYMGDGQTARSGKGAIRVNGRDHYGTLNVHNVHVAHFIDNGLHGTDHGYSYRGRRGGVVNVHDSYFDSNNVSNVRVGSPDGRTCHVENCVVKGGDTRPCGVGCSAPGTTTSRGVWAWWGPVEVTDSDVGGSPAGVEQDGRAGNPEIISENTRWGYDADTSRVPAGVPMTAEAAVGGR</sequence>
<protein>
    <recommendedName>
        <fullName evidence="5">Right-handed parallel beta-helix repeat-containing protein</fullName>
    </recommendedName>
</protein>
<dbReference type="SUPFAM" id="SSF51126">
    <property type="entry name" value="Pectin lyase-like"/>
    <property type="match status" value="1"/>
</dbReference>
<proteinExistence type="predicted"/>
<reference evidence="3" key="1">
    <citation type="submission" date="2022-04" db="EMBL/GenBank/DDBJ databases">
        <title>Diverse halophilic archaea isolated from saline environments.</title>
        <authorList>
            <person name="Cui H.-L."/>
        </authorList>
    </citation>
    <scope>NUCLEOTIDE SEQUENCE</scope>
    <source>
        <strain evidence="3">XZYJT40</strain>
    </source>
</reference>
<feature type="transmembrane region" description="Helical" evidence="2">
    <location>
        <begin position="20"/>
        <end position="42"/>
    </location>
</feature>
<dbReference type="KEGG" id="haxz:M0R88_13665"/>
<evidence type="ECO:0008006" key="5">
    <source>
        <dbReference type="Google" id="ProtNLM"/>
    </source>
</evidence>
<dbReference type="RefSeq" id="WP_248654052.1">
    <property type="nucleotide sequence ID" value="NZ_CP096658.1"/>
</dbReference>
<evidence type="ECO:0000256" key="1">
    <source>
        <dbReference type="SAM" id="MobiDB-lite"/>
    </source>
</evidence>
<dbReference type="InterPro" id="IPR006311">
    <property type="entry name" value="TAT_signal"/>
</dbReference>
<evidence type="ECO:0000313" key="4">
    <source>
        <dbReference type="Proteomes" id="UP000830434"/>
    </source>
</evidence>
<dbReference type="EMBL" id="CP096658">
    <property type="protein sequence ID" value="UPV99560.1"/>
    <property type="molecule type" value="Genomic_DNA"/>
</dbReference>
<evidence type="ECO:0000313" key="3">
    <source>
        <dbReference type="EMBL" id="UPV99560.1"/>
    </source>
</evidence>
<keyword evidence="2" id="KW-0472">Membrane</keyword>
<dbReference type="InterPro" id="IPR011050">
    <property type="entry name" value="Pectin_lyase_fold/virulence"/>
</dbReference>